<protein>
    <submittedName>
        <fullName evidence="6">MFS family arabinose efflux permease</fullName>
    </submittedName>
</protein>
<dbReference type="PANTHER" id="PTHR42910:SF1">
    <property type="entry name" value="MAJOR FACILITATOR SUPERFAMILY (MFS) PROFILE DOMAIN-CONTAINING PROTEIN"/>
    <property type="match status" value="1"/>
</dbReference>
<dbReference type="CDD" id="cd17324">
    <property type="entry name" value="MFS_NepI_like"/>
    <property type="match status" value="1"/>
</dbReference>
<feature type="transmembrane region" description="Helical" evidence="4">
    <location>
        <begin position="12"/>
        <end position="32"/>
    </location>
</feature>
<reference evidence="6 7" key="1">
    <citation type="submission" date="2023-07" db="EMBL/GenBank/DDBJ databases">
        <title>Genomic Encyclopedia of Type Strains, Phase IV (KMG-IV): sequencing the most valuable type-strain genomes for metagenomic binning, comparative biology and taxonomic classification.</title>
        <authorList>
            <person name="Goeker M."/>
        </authorList>
    </citation>
    <scope>NUCLEOTIDE SEQUENCE [LARGE SCALE GENOMIC DNA]</scope>
    <source>
        <strain evidence="6 7">DSM 3770</strain>
    </source>
</reference>
<evidence type="ECO:0000256" key="3">
    <source>
        <dbReference type="ARBA" id="ARBA00023136"/>
    </source>
</evidence>
<evidence type="ECO:0000259" key="5">
    <source>
        <dbReference type="PROSITE" id="PS50850"/>
    </source>
</evidence>
<comment type="caution">
    <text evidence="6">The sequence shown here is derived from an EMBL/GenBank/DDBJ whole genome shotgun (WGS) entry which is preliminary data.</text>
</comment>
<evidence type="ECO:0000256" key="4">
    <source>
        <dbReference type="SAM" id="Phobius"/>
    </source>
</evidence>
<feature type="transmembrane region" description="Helical" evidence="4">
    <location>
        <begin position="137"/>
        <end position="155"/>
    </location>
</feature>
<feature type="transmembrane region" description="Helical" evidence="4">
    <location>
        <begin position="79"/>
        <end position="97"/>
    </location>
</feature>
<gene>
    <name evidence="6" type="ORF">QOZ94_001294</name>
</gene>
<feature type="transmembrane region" description="Helical" evidence="4">
    <location>
        <begin position="213"/>
        <end position="234"/>
    </location>
</feature>
<keyword evidence="7" id="KW-1185">Reference proteome</keyword>
<dbReference type="PANTHER" id="PTHR42910">
    <property type="entry name" value="TRANSPORTER SCO4007-RELATED"/>
    <property type="match status" value="1"/>
</dbReference>
<organism evidence="6 7">
    <name type="scientific">Xanthobacter agilis</name>
    <dbReference type="NCBI Taxonomy" id="47492"/>
    <lineage>
        <taxon>Bacteria</taxon>
        <taxon>Pseudomonadati</taxon>
        <taxon>Pseudomonadota</taxon>
        <taxon>Alphaproteobacteria</taxon>
        <taxon>Hyphomicrobiales</taxon>
        <taxon>Xanthobacteraceae</taxon>
        <taxon>Xanthobacter</taxon>
    </lineage>
</organism>
<dbReference type="EMBL" id="JAUSVY010000002">
    <property type="protein sequence ID" value="MDQ0504520.1"/>
    <property type="molecule type" value="Genomic_DNA"/>
</dbReference>
<sequence>MTARETQAAGAGPGATLAMAAAAGVAVANIYYNQPMLAVIGQDLPGRLIGTIPTATQLGYAVGLFMLVPLGDLVERRRLIVLQFVVLAAALVVAAVAPNALVLALASFAVGLAATVAQQVVPLAAHLAAPERRGATVGMVMAGLLSGILLSRTLAGFVATHGGWREMFWLAVPLSLGAAVLMAMMLPRSRPDATLGYGGLLRSVFELWREFPALRLAAVTQAALFGAFTVFWTILPFRLASPGFDLGADIAGLFGLVGAVGILAAPLAGHFADRHGPARAVMLGVTVTLASWLLFGIWGAIGGLVVGCVLLDFGIQSALVSQQHIIYALRPQARARINTVFMGIMFTGGALGSALALLAWASAGWTAVCALGIGFGAIATVLQLKAQLARRRT</sequence>
<proteinExistence type="predicted"/>
<feature type="domain" description="Major facilitator superfamily (MFS) profile" evidence="5">
    <location>
        <begin position="1"/>
        <end position="393"/>
    </location>
</feature>
<dbReference type="InterPro" id="IPR020846">
    <property type="entry name" value="MFS_dom"/>
</dbReference>
<feature type="transmembrane region" description="Helical" evidence="4">
    <location>
        <begin position="339"/>
        <end position="359"/>
    </location>
</feature>
<dbReference type="PROSITE" id="PS50850">
    <property type="entry name" value="MFS"/>
    <property type="match status" value="1"/>
</dbReference>
<dbReference type="InterPro" id="IPR036259">
    <property type="entry name" value="MFS_trans_sf"/>
</dbReference>
<dbReference type="InterPro" id="IPR011701">
    <property type="entry name" value="MFS"/>
</dbReference>
<dbReference type="Pfam" id="PF07690">
    <property type="entry name" value="MFS_1"/>
    <property type="match status" value="1"/>
</dbReference>
<dbReference type="Gene3D" id="1.20.1250.20">
    <property type="entry name" value="MFS general substrate transporter like domains"/>
    <property type="match status" value="1"/>
</dbReference>
<evidence type="ECO:0000256" key="1">
    <source>
        <dbReference type="ARBA" id="ARBA00022692"/>
    </source>
</evidence>
<evidence type="ECO:0000256" key="2">
    <source>
        <dbReference type="ARBA" id="ARBA00022989"/>
    </source>
</evidence>
<keyword evidence="1 4" id="KW-0812">Transmembrane</keyword>
<keyword evidence="2 4" id="KW-1133">Transmembrane helix</keyword>
<keyword evidence="3 4" id="KW-0472">Membrane</keyword>
<name>A0ABU0LBJ8_XANAG</name>
<dbReference type="RefSeq" id="WP_237345001.1">
    <property type="nucleotide sequence ID" value="NZ_JABWGX010000007.1"/>
</dbReference>
<evidence type="ECO:0000313" key="7">
    <source>
        <dbReference type="Proteomes" id="UP001241747"/>
    </source>
</evidence>
<feature type="transmembrane region" description="Helical" evidence="4">
    <location>
        <begin position="365"/>
        <end position="384"/>
    </location>
</feature>
<feature type="transmembrane region" description="Helical" evidence="4">
    <location>
        <begin position="246"/>
        <end position="268"/>
    </location>
</feature>
<evidence type="ECO:0000313" key="6">
    <source>
        <dbReference type="EMBL" id="MDQ0504520.1"/>
    </source>
</evidence>
<feature type="transmembrane region" description="Helical" evidence="4">
    <location>
        <begin position="44"/>
        <end position="67"/>
    </location>
</feature>
<dbReference type="SUPFAM" id="SSF103473">
    <property type="entry name" value="MFS general substrate transporter"/>
    <property type="match status" value="1"/>
</dbReference>
<dbReference type="Proteomes" id="UP001241747">
    <property type="component" value="Unassembled WGS sequence"/>
</dbReference>
<accession>A0ABU0LBJ8</accession>
<feature type="transmembrane region" description="Helical" evidence="4">
    <location>
        <begin position="167"/>
        <end position="186"/>
    </location>
</feature>